<keyword evidence="4" id="KW-0378">Hydrolase</keyword>
<comment type="caution">
    <text evidence="6">The sequence shown here is derived from an EMBL/GenBank/DDBJ whole genome shotgun (WGS) entry which is preliminary data.</text>
</comment>
<proteinExistence type="predicted"/>
<dbReference type="EMBL" id="SZQL01000020">
    <property type="protein sequence ID" value="TKK65541.1"/>
    <property type="molecule type" value="Genomic_DNA"/>
</dbReference>
<evidence type="ECO:0000256" key="5">
    <source>
        <dbReference type="ARBA" id="ARBA00022842"/>
    </source>
</evidence>
<dbReference type="GO" id="GO:0004427">
    <property type="term" value="F:inorganic diphosphate phosphatase activity"/>
    <property type="evidence" value="ECO:0007669"/>
    <property type="project" value="UniProtKB-EC"/>
</dbReference>
<keyword evidence="7" id="KW-1185">Reference proteome</keyword>
<dbReference type="GO" id="GO:0000287">
    <property type="term" value="F:magnesium ion binding"/>
    <property type="evidence" value="ECO:0007669"/>
    <property type="project" value="InterPro"/>
</dbReference>
<dbReference type="AlphaFoldDB" id="A0A4U3KT81"/>
<dbReference type="InterPro" id="IPR008162">
    <property type="entry name" value="Pyrophosphatase"/>
</dbReference>
<protein>
    <recommendedName>
        <fullName evidence="2">inorganic diphosphatase</fullName>
        <ecNumber evidence="2">3.6.1.1</ecNumber>
    </recommendedName>
</protein>
<comment type="cofactor">
    <cofactor evidence="1">
        <name>Mg(2+)</name>
        <dbReference type="ChEBI" id="CHEBI:18420"/>
    </cofactor>
</comment>
<dbReference type="SUPFAM" id="SSF50324">
    <property type="entry name" value="Inorganic pyrophosphatase"/>
    <property type="match status" value="1"/>
</dbReference>
<dbReference type="Pfam" id="PF00719">
    <property type="entry name" value="Pyrophosphatase"/>
    <property type="match status" value="1"/>
</dbReference>
<evidence type="ECO:0000256" key="4">
    <source>
        <dbReference type="ARBA" id="ARBA00022801"/>
    </source>
</evidence>
<keyword evidence="3" id="KW-0479">Metal-binding</keyword>
<dbReference type="Gene3D" id="3.90.80.10">
    <property type="entry name" value="Inorganic pyrophosphatase"/>
    <property type="match status" value="1"/>
</dbReference>
<accession>A0A4U3KT81</accession>
<reference evidence="6 7" key="1">
    <citation type="submission" date="2019-05" db="EMBL/GenBank/DDBJ databases">
        <title>Panacibacter sp. strain 17mud1-8 Genome sequencing and assembly.</title>
        <authorList>
            <person name="Chhetri G."/>
        </authorList>
    </citation>
    <scope>NUCLEOTIDE SEQUENCE [LARGE SCALE GENOMIC DNA]</scope>
    <source>
        <strain evidence="6 7">17mud1-8</strain>
    </source>
</reference>
<dbReference type="EC" id="3.6.1.1" evidence="2"/>
<evidence type="ECO:0000313" key="7">
    <source>
        <dbReference type="Proteomes" id="UP000305848"/>
    </source>
</evidence>
<dbReference type="RefSeq" id="WP_137263532.1">
    <property type="nucleotide sequence ID" value="NZ_SZQL01000020.1"/>
</dbReference>
<name>A0A4U3KT81_9BACT</name>
<dbReference type="GO" id="GO:0006796">
    <property type="term" value="P:phosphate-containing compound metabolic process"/>
    <property type="evidence" value="ECO:0007669"/>
    <property type="project" value="InterPro"/>
</dbReference>
<evidence type="ECO:0000256" key="3">
    <source>
        <dbReference type="ARBA" id="ARBA00022723"/>
    </source>
</evidence>
<keyword evidence="5" id="KW-0460">Magnesium</keyword>
<dbReference type="GO" id="GO:0005737">
    <property type="term" value="C:cytoplasm"/>
    <property type="evidence" value="ECO:0007669"/>
    <property type="project" value="InterPro"/>
</dbReference>
<sequence length="158" mass="17929">MDAVIAIIETPKGSAHKYTYERDKHLFKLTKVLPAGMVFPFDFGFIPDTKGEDGDPLDIIVISEFQTFTGCMMDCRIIGGIKAQQTERDGRTLRNDRFIGIPEVSQLFADINSTEDFPKKIMDQLEAFFKNYNEQSGKQFKSLGRMTPEEGYTLIQKG</sequence>
<dbReference type="PROSITE" id="PS00387">
    <property type="entry name" value="PPASE"/>
    <property type="match status" value="1"/>
</dbReference>
<dbReference type="OrthoDB" id="5187599at2"/>
<gene>
    <name evidence="6" type="ORF">FC093_19685</name>
</gene>
<evidence type="ECO:0000256" key="2">
    <source>
        <dbReference type="ARBA" id="ARBA00012146"/>
    </source>
</evidence>
<dbReference type="PANTHER" id="PTHR10286">
    <property type="entry name" value="INORGANIC PYROPHOSPHATASE"/>
    <property type="match status" value="1"/>
</dbReference>
<dbReference type="Proteomes" id="UP000305848">
    <property type="component" value="Unassembled WGS sequence"/>
</dbReference>
<evidence type="ECO:0000256" key="1">
    <source>
        <dbReference type="ARBA" id="ARBA00001946"/>
    </source>
</evidence>
<organism evidence="6 7">
    <name type="scientific">Ilyomonas limi</name>
    <dbReference type="NCBI Taxonomy" id="2575867"/>
    <lineage>
        <taxon>Bacteria</taxon>
        <taxon>Pseudomonadati</taxon>
        <taxon>Bacteroidota</taxon>
        <taxon>Chitinophagia</taxon>
        <taxon>Chitinophagales</taxon>
        <taxon>Chitinophagaceae</taxon>
        <taxon>Ilyomonas</taxon>
    </lineage>
</organism>
<evidence type="ECO:0000313" key="6">
    <source>
        <dbReference type="EMBL" id="TKK65541.1"/>
    </source>
</evidence>
<dbReference type="InterPro" id="IPR036649">
    <property type="entry name" value="Pyrophosphatase_sf"/>
</dbReference>